<protein>
    <submittedName>
        <fullName evidence="1">Uncharacterized protein</fullName>
    </submittedName>
</protein>
<gene>
    <name evidence="1" type="ORF">CTRU02_214940</name>
</gene>
<keyword evidence="2" id="KW-1185">Reference proteome</keyword>
<evidence type="ECO:0000313" key="1">
    <source>
        <dbReference type="EMBL" id="KAL0930120.1"/>
    </source>
</evidence>
<evidence type="ECO:0000313" key="2">
    <source>
        <dbReference type="Proteomes" id="UP000805649"/>
    </source>
</evidence>
<comment type="caution">
    <text evidence="1">The sequence shown here is derived from an EMBL/GenBank/DDBJ whole genome shotgun (WGS) entry which is preliminary data.</text>
</comment>
<proteinExistence type="predicted"/>
<dbReference type="Proteomes" id="UP000805649">
    <property type="component" value="Unassembled WGS sequence"/>
</dbReference>
<reference evidence="1 2" key="1">
    <citation type="journal article" date="2020" name="Phytopathology">
        <title>Genome Sequence Resources of Colletotrichum truncatum, C. plurivorum, C. musicola, and C. sojae: Four Species Pathogenic to Soybean (Glycine max).</title>
        <authorList>
            <person name="Rogerio F."/>
            <person name="Boufleur T.R."/>
            <person name="Ciampi-Guillardi M."/>
            <person name="Sukno S.A."/>
            <person name="Thon M.R."/>
            <person name="Massola Junior N.S."/>
            <person name="Baroncelli R."/>
        </authorList>
    </citation>
    <scope>NUCLEOTIDE SEQUENCE [LARGE SCALE GENOMIC DNA]</scope>
    <source>
        <strain evidence="1 2">CMES1059</strain>
    </source>
</reference>
<organism evidence="1 2">
    <name type="scientific">Colletotrichum truncatum</name>
    <name type="common">Anthracnose fungus</name>
    <name type="synonym">Colletotrichum capsici</name>
    <dbReference type="NCBI Taxonomy" id="5467"/>
    <lineage>
        <taxon>Eukaryota</taxon>
        <taxon>Fungi</taxon>
        <taxon>Dikarya</taxon>
        <taxon>Ascomycota</taxon>
        <taxon>Pezizomycotina</taxon>
        <taxon>Sordariomycetes</taxon>
        <taxon>Hypocreomycetidae</taxon>
        <taxon>Glomerellales</taxon>
        <taxon>Glomerellaceae</taxon>
        <taxon>Colletotrichum</taxon>
        <taxon>Colletotrichum truncatum species complex</taxon>
    </lineage>
</organism>
<name>A0ACC3YE48_COLTU</name>
<sequence length="52" mass="5904">MNVLEILTILLPSMVPDARVVPKIFQNVRSDQSLCVVPSTDNRRHHPVCHAR</sequence>
<dbReference type="EMBL" id="VUJX02000012">
    <property type="protein sequence ID" value="KAL0930120.1"/>
    <property type="molecule type" value="Genomic_DNA"/>
</dbReference>
<accession>A0ACC3YE48</accession>